<keyword evidence="8" id="KW-0175">Coiled coil</keyword>
<feature type="region of interest" description="Disordered" evidence="9">
    <location>
        <begin position="566"/>
        <end position="607"/>
    </location>
</feature>
<feature type="compositionally biased region" description="Basic and acidic residues" evidence="9">
    <location>
        <begin position="598"/>
        <end position="607"/>
    </location>
</feature>
<gene>
    <name evidence="11" type="ORF">VTJ83DRAFT_5842</name>
</gene>
<organism evidence="11 12">
    <name type="scientific">Remersonia thermophila</name>
    <dbReference type="NCBI Taxonomy" id="72144"/>
    <lineage>
        <taxon>Eukaryota</taxon>
        <taxon>Fungi</taxon>
        <taxon>Dikarya</taxon>
        <taxon>Ascomycota</taxon>
        <taxon>Pezizomycotina</taxon>
        <taxon>Sordariomycetes</taxon>
        <taxon>Sordariomycetidae</taxon>
        <taxon>Sordariales</taxon>
        <taxon>Sordariales incertae sedis</taxon>
        <taxon>Remersonia</taxon>
    </lineage>
</organism>
<feature type="compositionally biased region" description="Basic residues" evidence="9">
    <location>
        <begin position="1153"/>
        <end position="1165"/>
    </location>
</feature>
<keyword evidence="4" id="KW-0236">DNA replication inhibitor</keyword>
<reference evidence="11 12" key="1">
    <citation type="journal article" date="2024" name="Commun. Biol.">
        <title>Comparative genomic analysis of thermophilic fungi reveals convergent evolutionary adaptations and gene losses.</title>
        <authorList>
            <person name="Steindorff A.S."/>
            <person name="Aguilar-Pontes M.V."/>
            <person name="Robinson A.J."/>
            <person name="Andreopoulos B."/>
            <person name="LaButti K."/>
            <person name="Kuo A."/>
            <person name="Mondo S."/>
            <person name="Riley R."/>
            <person name="Otillar R."/>
            <person name="Haridas S."/>
            <person name="Lipzen A."/>
            <person name="Grimwood J."/>
            <person name="Schmutz J."/>
            <person name="Clum A."/>
            <person name="Reid I.D."/>
            <person name="Moisan M.C."/>
            <person name="Butler G."/>
            <person name="Nguyen T.T.M."/>
            <person name="Dewar K."/>
            <person name="Conant G."/>
            <person name="Drula E."/>
            <person name="Henrissat B."/>
            <person name="Hansel C."/>
            <person name="Singer S."/>
            <person name="Hutchinson M.I."/>
            <person name="de Vries R.P."/>
            <person name="Natvig D.O."/>
            <person name="Powell A.J."/>
            <person name="Tsang A."/>
            <person name="Grigoriev I.V."/>
        </authorList>
    </citation>
    <scope>NUCLEOTIDE SEQUENCE [LARGE SCALE GENOMIC DNA]</scope>
    <source>
        <strain evidence="11 12">ATCC 22073</strain>
    </source>
</reference>
<feature type="compositionally biased region" description="Basic residues" evidence="9">
    <location>
        <begin position="977"/>
        <end position="986"/>
    </location>
</feature>
<dbReference type="PANTHER" id="PTHR22940">
    <property type="entry name" value="TIMEOUT/TIMELESS-2"/>
    <property type="match status" value="1"/>
</dbReference>
<feature type="compositionally biased region" description="Basic and acidic residues" evidence="9">
    <location>
        <begin position="1038"/>
        <end position="1050"/>
    </location>
</feature>
<dbReference type="InterPro" id="IPR006906">
    <property type="entry name" value="Timeless_N"/>
</dbReference>
<feature type="region of interest" description="Disordered" evidence="9">
    <location>
        <begin position="330"/>
        <end position="359"/>
    </location>
</feature>
<protein>
    <recommendedName>
        <fullName evidence="3">Topoisomerase 1-associated factor 1</fullName>
    </recommendedName>
</protein>
<accession>A0ABR4D8R8</accession>
<name>A0ABR4D8R8_9PEZI</name>
<feature type="compositionally biased region" description="Acidic residues" evidence="9">
    <location>
        <begin position="581"/>
        <end position="597"/>
    </location>
</feature>
<proteinExistence type="inferred from homology"/>
<evidence type="ECO:0000256" key="9">
    <source>
        <dbReference type="SAM" id="MobiDB-lite"/>
    </source>
</evidence>
<feature type="compositionally biased region" description="Acidic residues" evidence="9">
    <location>
        <begin position="1028"/>
        <end position="1037"/>
    </location>
</feature>
<dbReference type="Proteomes" id="UP001600064">
    <property type="component" value="Unassembled WGS sequence"/>
</dbReference>
<feature type="compositionally biased region" description="Acidic residues" evidence="9">
    <location>
        <begin position="927"/>
        <end position="936"/>
    </location>
</feature>
<keyword evidence="12" id="KW-1185">Reference proteome</keyword>
<evidence type="ECO:0000256" key="6">
    <source>
        <dbReference type="ARBA" id="ARBA00023254"/>
    </source>
</evidence>
<feature type="domain" description="Timeless N-terminal" evidence="10">
    <location>
        <begin position="38"/>
        <end position="307"/>
    </location>
</feature>
<evidence type="ECO:0000313" key="11">
    <source>
        <dbReference type="EMBL" id="KAL2266490.1"/>
    </source>
</evidence>
<evidence type="ECO:0000256" key="4">
    <source>
        <dbReference type="ARBA" id="ARBA00022880"/>
    </source>
</evidence>
<feature type="compositionally biased region" description="Low complexity" evidence="9">
    <location>
        <begin position="808"/>
        <end position="821"/>
    </location>
</feature>
<dbReference type="EMBL" id="JAZGUE010000005">
    <property type="protein sequence ID" value="KAL2266490.1"/>
    <property type="molecule type" value="Genomic_DNA"/>
</dbReference>
<comment type="subcellular location">
    <subcellularLocation>
        <location evidence="1">Nucleus</location>
    </subcellularLocation>
</comment>
<evidence type="ECO:0000256" key="2">
    <source>
        <dbReference type="ARBA" id="ARBA00008174"/>
    </source>
</evidence>
<evidence type="ECO:0000256" key="1">
    <source>
        <dbReference type="ARBA" id="ARBA00004123"/>
    </source>
</evidence>
<comment type="similarity">
    <text evidence="2">Belongs to the timeless family.</text>
</comment>
<evidence type="ECO:0000256" key="5">
    <source>
        <dbReference type="ARBA" id="ARBA00023242"/>
    </source>
</evidence>
<sequence length="1259" mass="142414">MEDAEGVHDTVHPQVRAHITSLVSALGGFSIDDDHGGYKLGDDALEVLRDLKKWIRFYDEKTNRMDVARCLAEANLVGSDLLHILATWPPNDNSNNKYKAKIALACLELMVPLTWPIERDRETMTVNHYRHMPVLQLAQVGYKRAIINFDAAPILATAVRVALPSMAVPNGDRTARDQGIIKLVLYFLRNIAMITPPPGLQYDGDETQISRSALIDAFSFQDIFLALLTIASNMGDDFRTEDVIVMDILFHLVKRVDSSKLFVSEQRLHKLKADELTAARQKEAAMLRASRKNAPTRHSRFGTMIWVKREGGKLATVSGQDALLDAAARERKMDSTKTFKPPRRPRREDMEPKDLGPPVTLDERARQQLRSFVSDFLDAGFNPLFGHVRKSLDREAPHVLHYHHGQFFYLVAWFLQAERMRRKAQKGSKQPAGPDDVSSFNLIAAVLSQEMFIAMNRALERAYGDKDWQLLTTVMRCFTQILLTVQEMWESQNEDDHDIADNILSRLFYEEATHDAIANIVRTYKDQGFEYLDACTELAHYFLRILEGYSKQNVDLQVRSRKRRRRKRKAVRAAKAAAGEEGADDDDPGDVDDDSADDERQAEKTSQERRFDFKRFATRFTPQGVVDTFVAFTKYYRDLDDAQLKRAHRYFHQVAFKQEMSVMLFRLDILHLFYNMIKGPEPLDNSSPAYKEWHDLTKYIIRRCIHKLEERPALFTELLFSKINSTAHYLEYGYEKQTMASHPRPAAELEFKHEAERDRQIAIVVGVLLDRNQTDHLEWFKKQLSEAESERRAWEKAEEALAAERLAEGAATGDAAAEPGANTERTAPHATLRPDNDARRTAIFKNPHLRLLMKLAGAERLAPSLDESPDSIWVIPGTITADVIQETLAHIHQAEFTPPTFQDGELAEDQLRRKAAPRKPRASRNDNDDDDDDDGNQDLRGFLDHSDEEDDGAAGILFPKGGPTVRKRTAEDEPPKKRGARRRRKRSDSQEPDDALADEKAEARRRARRKRELEKARKIKSAVYVDPRDDESDEERDAEFFARELARQEAKNASYGLGGGEAAMPSGIERSAWEELLGGGDGDEEEGEEEAVAAAASRGRKRKSGGAARAVSSEDEDQDNDDDEEEDEESASGSDGGSDSSATADSGSEERPNKRRRRILTTQKKRVVEEEEEEEEEDDEDGQMDLDRPQESSFWTAQSNKETNDAPLPIGSGGIAGEKKATEAHGEDNDDDDDMPVAKPTKARPKARAGFILEDSDEE</sequence>
<feature type="compositionally biased region" description="Acidic residues" evidence="9">
    <location>
        <begin position="1169"/>
        <end position="1184"/>
    </location>
</feature>
<feature type="compositionally biased region" description="Basic residues" evidence="9">
    <location>
        <begin position="913"/>
        <end position="922"/>
    </location>
</feature>
<evidence type="ECO:0000256" key="8">
    <source>
        <dbReference type="SAM" id="Coils"/>
    </source>
</evidence>
<keyword evidence="7" id="KW-0131">Cell cycle</keyword>
<dbReference type="RefSeq" id="XP_070865217.1">
    <property type="nucleotide sequence ID" value="XM_071012487.1"/>
</dbReference>
<keyword evidence="5" id="KW-0539">Nucleus</keyword>
<feature type="compositionally biased region" description="Low complexity" evidence="9">
    <location>
        <begin position="1131"/>
        <end position="1146"/>
    </location>
</feature>
<feature type="compositionally biased region" description="Basic and acidic residues" evidence="9">
    <location>
        <begin position="1217"/>
        <end position="1227"/>
    </location>
</feature>
<dbReference type="GeneID" id="98127131"/>
<feature type="compositionally biased region" description="Polar residues" evidence="9">
    <location>
        <begin position="1191"/>
        <end position="1201"/>
    </location>
</feature>
<keyword evidence="6" id="KW-0469">Meiosis</keyword>
<dbReference type="PANTHER" id="PTHR22940:SF4">
    <property type="entry name" value="PROTEIN TIMELESS HOMOLOG"/>
    <property type="match status" value="1"/>
</dbReference>
<dbReference type="Pfam" id="PF04821">
    <property type="entry name" value="TIMELESS"/>
    <property type="match status" value="1"/>
</dbReference>
<dbReference type="InterPro" id="IPR044998">
    <property type="entry name" value="Timeless"/>
</dbReference>
<evidence type="ECO:0000259" key="10">
    <source>
        <dbReference type="Pfam" id="PF04821"/>
    </source>
</evidence>
<feature type="region of interest" description="Disordered" evidence="9">
    <location>
        <begin position="807"/>
        <end position="840"/>
    </location>
</feature>
<feature type="compositionally biased region" description="Acidic residues" evidence="9">
    <location>
        <begin position="1081"/>
        <end position="1091"/>
    </location>
</feature>
<evidence type="ECO:0000313" key="12">
    <source>
        <dbReference type="Proteomes" id="UP001600064"/>
    </source>
</evidence>
<feature type="compositionally biased region" description="Acidic residues" evidence="9">
    <location>
        <begin position="1113"/>
        <end position="1130"/>
    </location>
</feature>
<feature type="coiled-coil region" evidence="8">
    <location>
        <begin position="777"/>
        <end position="804"/>
    </location>
</feature>
<feature type="region of interest" description="Disordered" evidence="9">
    <location>
        <begin position="911"/>
        <end position="1259"/>
    </location>
</feature>
<comment type="caution">
    <text evidence="11">The sequence shown here is derived from an EMBL/GenBank/DDBJ whole genome shotgun (WGS) entry which is preliminary data.</text>
</comment>
<evidence type="ECO:0000256" key="3">
    <source>
        <dbReference type="ARBA" id="ARBA00021529"/>
    </source>
</evidence>
<evidence type="ECO:0000256" key="7">
    <source>
        <dbReference type="ARBA" id="ARBA00023306"/>
    </source>
</evidence>